<comment type="subcellular location">
    <subcellularLocation>
        <location evidence="1">Cell membrane</location>
        <topology evidence="1">Multi-pass membrane protein</topology>
    </subcellularLocation>
    <subcellularLocation>
        <location evidence="7">Membrane</location>
        <topology evidence="7">Multi-pass membrane protein</topology>
    </subcellularLocation>
</comment>
<evidence type="ECO:0000313" key="11">
    <source>
        <dbReference type="Proteomes" id="UP001595630"/>
    </source>
</evidence>
<dbReference type="EMBL" id="JBHRXZ010000017">
    <property type="protein sequence ID" value="MFC3607517.1"/>
    <property type="molecule type" value="Genomic_DNA"/>
</dbReference>
<dbReference type="InterPro" id="IPR003918">
    <property type="entry name" value="NADH_UbQ_OxRdtase"/>
</dbReference>
<feature type="transmembrane region" description="Helical" evidence="8">
    <location>
        <begin position="308"/>
        <end position="331"/>
    </location>
</feature>
<evidence type="ECO:0000256" key="4">
    <source>
        <dbReference type="ARBA" id="ARBA00022692"/>
    </source>
</evidence>
<feature type="transmembrane region" description="Helical" evidence="8">
    <location>
        <begin position="528"/>
        <end position="551"/>
    </location>
</feature>
<feature type="transmembrane region" description="Helical" evidence="8">
    <location>
        <begin position="151"/>
        <end position="171"/>
    </location>
</feature>
<keyword evidence="11" id="KW-1185">Reference proteome</keyword>
<evidence type="ECO:0000256" key="2">
    <source>
        <dbReference type="ARBA" id="ARBA00005346"/>
    </source>
</evidence>
<sequence>MNGTWLWLLVPLAPLLGCLALAIWRERAIGGLWLCCLPALAAALWPMPELFLPWIWEGVRWGGEDPLGRAWLGFSALLWGCAGIFAVSSMAGQAHLLRFWTCWLLALSGNLLLIIAADAMSFYLGFSLMSLSAYGLIVHNGGPGPRRAGRLYLQLAILGEMLLLAGLLLRAHDAGGSFDFFGWQALPLDGLTLALLMIGLGLKAGFWPLHVWLPQAHPAAPAPASAVLSGAMIKAGVLGLWRCLPETDPLLESLSGPLLLMGMFGAFYGALLGLCNPRSKAVLAYSSVSQMGWFVMILALIWRHPDQLGVLAAVLMLFGVHHGLAKGALFLAAGMSHESRLPWYAWLLLAMPALALAGLPLSSGGVAKEALKEAWYGGEFALWIPILGIASVGTALLVLRALWLMYQDQPPAPGRRPPLAQWAPWALLSLLPLAMPWLWPALRTPMMEHLAPADFWGLLWPLLLGLALAVLVIRRGWRVPPRLAQLPQPALRLSLGTRWLVLHPPLAELQPQPDRQRWRRRERAWNRLWRGNALNLSIWLIALLLWLGWAWRF</sequence>
<evidence type="ECO:0000313" key="10">
    <source>
        <dbReference type="EMBL" id="MFC3607517.1"/>
    </source>
</evidence>
<evidence type="ECO:0000256" key="5">
    <source>
        <dbReference type="ARBA" id="ARBA00022989"/>
    </source>
</evidence>
<protein>
    <submittedName>
        <fullName evidence="10">Proton-conducting transporter membrane subunit</fullName>
    </submittedName>
</protein>
<evidence type="ECO:0000256" key="1">
    <source>
        <dbReference type="ARBA" id="ARBA00004651"/>
    </source>
</evidence>
<feature type="transmembrane region" description="Helical" evidence="8">
    <location>
        <begin position="254"/>
        <end position="275"/>
    </location>
</feature>
<keyword evidence="3" id="KW-1003">Cell membrane</keyword>
<feature type="transmembrane region" description="Helical" evidence="8">
    <location>
        <begin position="191"/>
        <end position="212"/>
    </location>
</feature>
<feature type="transmembrane region" description="Helical" evidence="8">
    <location>
        <begin position="68"/>
        <end position="87"/>
    </location>
</feature>
<reference evidence="11" key="1">
    <citation type="journal article" date="2019" name="Int. J. Syst. Evol. Microbiol.">
        <title>The Global Catalogue of Microorganisms (GCM) 10K type strain sequencing project: providing services to taxonomists for standard genome sequencing and annotation.</title>
        <authorList>
            <consortium name="The Broad Institute Genomics Platform"/>
            <consortium name="The Broad Institute Genome Sequencing Center for Infectious Disease"/>
            <person name="Wu L."/>
            <person name="Ma J."/>
        </authorList>
    </citation>
    <scope>NUCLEOTIDE SEQUENCE [LARGE SCALE GENOMIC DNA]</scope>
    <source>
        <strain evidence="11">KCTC 42447</strain>
    </source>
</reference>
<feature type="transmembrane region" description="Helical" evidence="8">
    <location>
        <begin position="343"/>
        <end position="362"/>
    </location>
</feature>
<evidence type="ECO:0000256" key="7">
    <source>
        <dbReference type="RuleBase" id="RU000320"/>
    </source>
</evidence>
<organism evidence="10 11">
    <name type="scientific">Stutzerimonas tarimensis</name>
    <dbReference type="NCBI Taxonomy" id="1507735"/>
    <lineage>
        <taxon>Bacteria</taxon>
        <taxon>Pseudomonadati</taxon>
        <taxon>Pseudomonadota</taxon>
        <taxon>Gammaproteobacteria</taxon>
        <taxon>Pseudomonadales</taxon>
        <taxon>Pseudomonadaceae</taxon>
        <taxon>Stutzerimonas</taxon>
    </lineage>
</organism>
<evidence type="ECO:0000256" key="6">
    <source>
        <dbReference type="ARBA" id="ARBA00023136"/>
    </source>
</evidence>
<feature type="transmembrane region" description="Helical" evidence="8">
    <location>
        <begin position="382"/>
        <end position="406"/>
    </location>
</feature>
<accession>A0ABV7T4L2</accession>
<dbReference type="PANTHER" id="PTHR42703:SF1">
    <property type="entry name" value="NA(+)_H(+) ANTIPORTER SUBUNIT D1"/>
    <property type="match status" value="1"/>
</dbReference>
<feature type="transmembrane region" description="Helical" evidence="8">
    <location>
        <begin position="99"/>
        <end position="116"/>
    </location>
</feature>
<dbReference type="RefSeq" id="WP_386362819.1">
    <property type="nucleotide sequence ID" value="NZ_JBHRXZ010000017.1"/>
</dbReference>
<gene>
    <name evidence="10" type="ORF">ACFOMF_06990</name>
</gene>
<dbReference type="InterPro" id="IPR001750">
    <property type="entry name" value="ND/Mrp_TM"/>
</dbReference>
<comment type="caution">
    <text evidence="10">The sequence shown here is derived from an EMBL/GenBank/DDBJ whole genome shotgun (WGS) entry which is preliminary data.</text>
</comment>
<comment type="similarity">
    <text evidence="2">Belongs to the CPA3 antiporters (TC 2.A.63) subunit D family.</text>
</comment>
<evidence type="ECO:0000259" key="9">
    <source>
        <dbReference type="Pfam" id="PF00361"/>
    </source>
</evidence>
<feature type="transmembrane region" description="Helical" evidence="8">
    <location>
        <begin position="224"/>
        <end position="242"/>
    </location>
</feature>
<feature type="transmembrane region" description="Helical" evidence="8">
    <location>
        <begin position="6"/>
        <end position="24"/>
    </location>
</feature>
<evidence type="ECO:0000256" key="3">
    <source>
        <dbReference type="ARBA" id="ARBA00022475"/>
    </source>
</evidence>
<feature type="domain" description="NADH:quinone oxidoreductase/Mrp antiporter transmembrane" evidence="9">
    <location>
        <begin position="116"/>
        <end position="356"/>
    </location>
</feature>
<proteinExistence type="inferred from homology"/>
<feature type="transmembrane region" description="Helical" evidence="8">
    <location>
        <begin position="31"/>
        <end position="48"/>
    </location>
</feature>
<keyword evidence="6 8" id="KW-0472">Membrane</keyword>
<name>A0ABV7T4L2_9GAMM</name>
<keyword evidence="4 7" id="KW-0812">Transmembrane</keyword>
<dbReference type="PANTHER" id="PTHR42703">
    <property type="entry name" value="NADH DEHYDROGENASE"/>
    <property type="match status" value="1"/>
</dbReference>
<feature type="transmembrane region" description="Helical" evidence="8">
    <location>
        <begin position="455"/>
        <end position="473"/>
    </location>
</feature>
<feature type="transmembrane region" description="Helical" evidence="8">
    <location>
        <begin position="418"/>
        <end position="439"/>
    </location>
</feature>
<evidence type="ECO:0000256" key="8">
    <source>
        <dbReference type="SAM" id="Phobius"/>
    </source>
</evidence>
<keyword evidence="5 8" id="KW-1133">Transmembrane helix</keyword>
<dbReference type="PRINTS" id="PR01437">
    <property type="entry name" value="NUOXDRDTASE4"/>
</dbReference>
<dbReference type="InterPro" id="IPR050586">
    <property type="entry name" value="CPA3_Na-H_Antiporter_D"/>
</dbReference>
<feature type="transmembrane region" description="Helical" evidence="8">
    <location>
        <begin position="122"/>
        <end position="139"/>
    </location>
</feature>
<dbReference type="Pfam" id="PF00361">
    <property type="entry name" value="Proton_antipo_M"/>
    <property type="match status" value="1"/>
</dbReference>
<feature type="transmembrane region" description="Helical" evidence="8">
    <location>
        <begin position="282"/>
        <end position="302"/>
    </location>
</feature>
<dbReference type="Proteomes" id="UP001595630">
    <property type="component" value="Unassembled WGS sequence"/>
</dbReference>